<dbReference type="eggNOG" id="COG0714">
    <property type="taxonomic scope" value="Bacteria"/>
</dbReference>
<dbReference type="PANTHER" id="PTHR48103">
    <property type="entry name" value="MIDASIN-RELATED"/>
    <property type="match status" value="1"/>
</dbReference>
<keyword evidence="2" id="KW-0067">ATP-binding</keyword>
<evidence type="ECO:0000259" key="3">
    <source>
        <dbReference type="Pfam" id="PF07728"/>
    </source>
</evidence>
<sequence length="328" mass="36164">MRKRSNETVSTETTLIPANYTVQEVFGFPSQLQLAGYAPGHALVPKATPGYVWDARIARDFIEWLTEPNPDPLWISGPTGCGKTDALKNVFAALNIPTVIVSAKSSTEPDDILGRVQLRGGDTVFVPGNLLLAYEKGHAIILDEIDGYNPEVLMACHRLLERAVVTLDDGTIIQPASRIYMAATANTRGDGQGGDIYTATNIFNVASLNRFEKWEMTYPPPEVEEQILENMFSGKLQSNIMKAMVKTATDIRRAYLDGNCPSPVSIRDLLRWGRKLIQAWNRKDVAPLYHSFDKAFGNGVDPHVRAMLHTLIQTNFGVPAPEIQGVSP</sequence>
<dbReference type="CDD" id="cd00009">
    <property type="entry name" value="AAA"/>
    <property type="match status" value="1"/>
</dbReference>
<proteinExistence type="predicted"/>
<dbReference type="GO" id="GO:0016887">
    <property type="term" value="F:ATP hydrolysis activity"/>
    <property type="evidence" value="ECO:0007669"/>
    <property type="project" value="InterPro"/>
</dbReference>
<reference evidence="4 5" key="1">
    <citation type="submission" date="2006-10" db="EMBL/GenBank/DDBJ databases">
        <title>Complete sequence of chromosome of Pelobacter propionicus DSM 2379.</title>
        <authorList>
            <consortium name="US DOE Joint Genome Institute"/>
            <person name="Copeland A."/>
            <person name="Lucas S."/>
            <person name="Lapidus A."/>
            <person name="Barry K."/>
            <person name="Detter J.C."/>
            <person name="Glavina del Rio T."/>
            <person name="Hammon N."/>
            <person name="Israni S."/>
            <person name="Dalin E."/>
            <person name="Tice H."/>
            <person name="Pitluck S."/>
            <person name="Saunders E."/>
            <person name="Brettin T."/>
            <person name="Bruce D."/>
            <person name="Han C."/>
            <person name="Tapia R."/>
            <person name="Schmutz J."/>
            <person name="Larimer F."/>
            <person name="Land M."/>
            <person name="Hauser L."/>
            <person name="Kyrpides N."/>
            <person name="Kim E."/>
            <person name="Lovley D."/>
            <person name="Richardson P."/>
        </authorList>
    </citation>
    <scope>NUCLEOTIDE SEQUENCE [LARGE SCALE GENOMIC DNA]</scope>
    <source>
        <strain evidence="5">DSM 2379 / NBRC 103807 / OttBd1</strain>
    </source>
</reference>
<gene>
    <name evidence="4" type="ordered locus">Ppro_1887</name>
</gene>
<dbReference type="Pfam" id="PF07728">
    <property type="entry name" value="AAA_5"/>
    <property type="match status" value="1"/>
</dbReference>
<dbReference type="Gene3D" id="3.40.50.300">
    <property type="entry name" value="P-loop containing nucleotide triphosphate hydrolases"/>
    <property type="match status" value="1"/>
</dbReference>
<feature type="domain" description="ATPase dynein-related AAA" evidence="3">
    <location>
        <begin position="75"/>
        <end position="192"/>
    </location>
</feature>
<protein>
    <submittedName>
        <fullName evidence="4">ATPase associated with various cellular activities, AAA_5</fullName>
    </submittedName>
</protein>
<dbReference type="GO" id="GO:0000027">
    <property type="term" value="P:ribosomal large subunit assembly"/>
    <property type="evidence" value="ECO:0007669"/>
    <property type="project" value="TreeGrafter"/>
</dbReference>
<dbReference type="InterPro" id="IPR011704">
    <property type="entry name" value="ATPase_dyneun-rel_AAA"/>
</dbReference>
<name>A1AQ77_PELPD</name>
<dbReference type="InterPro" id="IPR027417">
    <property type="entry name" value="P-loop_NTPase"/>
</dbReference>
<dbReference type="HOGENOM" id="CLU_051316_0_0_7"/>
<dbReference type="EMBL" id="CP000482">
    <property type="protein sequence ID" value="ABK99497.1"/>
    <property type="molecule type" value="Genomic_DNA"/>
</dbReference>
<dbReference type="KEGG" id="ppd:Ppro_1887"/>
<evidence type="ECO:0000256" key="1">
    <source>
        <dbReference type="ARBA" id="ARBA00022741"/>
    </source>
</evidence>
<keyword evidence="1" id="KW-0547">Nucleotide-binding</keyword>
<dbReference type="PANTHER" id="PTHR48103:SF2">
    <property type="entry name" value="MIDASIN"/>
    <property type="match status" value="1"/>
</dbReference>
<dbReference type="RefSeq" id="WP_011735773.1">
    <property type="nucleotide sequence ID" value="NC_008609.1"/>
</dbReference>
<organism evidence="4 5">
    <name type="scientific">Pelobacter propionicus (strain DSM 2379 / NBRC 103807 / OttBd1)</name>
    <dbReference type="NCBI Taxonomy" id="338966"/>
    <lineage>
        <taxon>Bacteria</taxon>
        <taxon>Pseudomonadati</taxon>
        <taxon>Thermodesulfobacteriota</taxon>
        <taxon>Desulfuromonadia</taxon>
        <taxon>Desulfuromonadales</taxon>
        <taxon>Desulfuromonadaceae</taxon>
        <taxon>Pelobacter</taxon>
    </lineage>
</organism>
<evidence type="ECO:0000313" key="4">
    <source>
        <dbReference type="EMBL" id="ABK99497.1"/>
    </source>
</evidence>
<dbReference type="GO" id="GO:0030687">
    <property type="term" value="C:preribosome, large subunit precursor"/>
    <property type="evidence" value="ECO:0007669"/>
    <property type="project" value="TreeGrafter"/>
</dbReference>
<evidence type="ECO:0000256" key="2">
    <source>
        <dbReference type="ARBA" id="ARBA00022840"/>
    </source>
</evidence>
<dbReference type="OrthoDB" id="5429767at2"/>
<dbReference type="AlphaFoldDB" id="A1AQ77"/>
<keyword evidence="5" id="KW-1185">Reference proteome</keyword>
<accession>A1AQ77</accession>
<dbReference type="SUPFAM" id="SSF52540">
    <property type="entry name" value="P-loop containing nucleoside triphosphate hydrolases"/>
    <property type="match status" value="1"/>
</dbReference>
<dbReference type="Proteomes" id="UP000006732">
    <property type="component" value="Chromosome"/>
</dbReference>
<dbReference type="STRING" id="338966.Ppro_1887"/>
<evidence type="ECO:0000313" key="5">
    <source>
        <dbReference type="Proteomes" id="UP000006732"/>
    </source>
</evidence>
<dbReference type="GO" id="GO:0005524">
    <property type="term" value="F:ATP binding"/>
    <property type="evidence" value="ECO:0007669"/>
    <property type="project" value="UniProtKB-KW"/>
</dbReference>